<dbReference type="InterPro" id="IPR014729">
    <property type="entry name" value="Rossmann-like_a/b/a_fold"/>
</dbReference>
<accession>A0A381QE83</accession>
<dbReference type="Gene3D" id="3.40.50.620">
    <property type="entry name" value="HUPs"/>
    <property type="match status" value="1"/>
</dbReference>
<organism evidence="2">
    <name type="scientific">marine metagenome</name>
    <dbReference type="NCBI Taxonomy" id="408172"/>
    <lineage>
        <taxon>unclassified sequences</taxon>
        <taxon>metagenomes</taxon>
        <taxon>ecological metagenomes</taxon>
    </lineage>
</organism>
<feature type="domain" description="Diphthamide synthase" evidence="1">
    <location>
        <begin position="1"/>
        <end position="82"/>
    </location>
</feature>
<evidence type="ECO:0000313" key="2">
    <source>
        <dbReference type="EMBL" id="SUZ77651.1"/>
    </source>
</evidence>
<sequence length="251" mass="27727">MRVAVLASGGKDSSYAAWWATLQGWHIVALVTVGVQSNDSMMFQTQNTAIAGLQAASMGVPWLPVTTNGEEKQEMRDLEQGLSGSCSIGDSFQTMWPESFTRPDCLELHDGLVDIDGLVVGALRSDYQKTNIEMMCERLGISSFCPLWHHRPQNHMKSLLDHGFVVRFTSVSCEGLDEGWLGAALTDQTLRDLGGLAREFRFNLDGEGGEFETIVTHGPHLKREISCDGDSCWEGSRGVWVMRSCSLSEHR</sequence>
<dbReference type="Gene3D" id="3.90.1490.10">
    <property type="entry name" value="putative n-type atp pyrophosphatase, domain 2"/>
    <property type="match status" value="1"/>
</dbReference>
<dbReference type="NCBIfam" id="TIGR00290">
    <property type="entry name" value="MJ0570_dom"/>
    <property type="match status" value="1"/>
</dbReference>
<dbReference type="EMBL" id="UINC01001325">
    <property type="protein sequence ID" value="SUZ77651.1"/>
    <property type="molecule type" value="Genomic_DNA"/>
</dbReference>
<protein>
    <recommendedName>
        <fullName evidence="1">Diphthamide synthase domain-containing protein</fullName>
    </recommendedName>
</protein>
<dbReference type="InterPro" id="IPR002761">
    <property type="entry name" value="Diphthami_syn_dom"/>
</dbReference>
<reference evidence="2" key="1">
    <citation type="submission" date="2018-05" db="EMBL/GenBank/DDBJ databases">
        <authorList>
            <person name="Lanie J.A."/>
            <person name="Ng W.-L."/>
            <person name="Kazmierczak K.M."/>
            <person name="Andrzejewski T.M."/>
            <person name="Davidsen T.M."/>
            <person name="Wayne K.J."/>
            <person name="Tettelin H."/>
            <person name="Glass J.I."/>
            <person name="Rusch D."/>
            <person name="Podicherti R."/>
            <person name="Tsui H.-C.T."/>
            <person name="Winkler M.E."/>
        </authorList>
    </citation>
    <scope>NUCLEOTIDE SEQUENCE</scope>
</reference>
<evidence type="ECO:0000259" key="1">
    <source>
        <dbReference type="Pfam" id="PF01902"/>
    </source>
</evidence>
<dbReference type="InterPro" id="IPR030662">
    <property type="entry name" value="DPH6/MJ0570"/>
</dbReference>
<dbReference type="AlphaFoldDB" id="A0A381QE83"/>
<feature type="domain" description="Diphthamide synthase" evidence="1">
    <location>
        <begin position="113"/>
        <end position="239"/>
    </location>
</feature>
<dbReference type="SUPFAM" id="SSF52402">
    <property type="entry name" value="Adenine nucleotide alpha hydrolases-like"/>
    <property type="match status" value="1"/>
</dbReference>
<dbReference type="PANTHER" id="PTHR12196:SF2">
    <property type="entry name" value="DIPHTHINE--AMMONIA LIGASE"/>
    <property type="match status" value="1"/>
</dbReference>
<name>A0A381QE83_9ZZZZ</name>
<dbReference type="PANTHER" id="PTHR12196">
    <property type="entry name" value="DOMAIN OF UNKNOWN FUNCTION 71 DUF71 -CONTAINING PROTEIN"/>
    <property type="match status" value="1"/>
</dbReference>
<dbReference type="Pfam" id="PF01902">
    <property type="entry name" value="Diphthami_syn_2"/>
    <property type="match status" value="2"/>
</dbReference>
<gene>
    <name evidence="2" type="ORF">METZ01_LOCUS30505</name>
</gene>
<dbReference type="GO" id="GO:0017183">
    <property type="term" value="P:protein histidyl modification to diphthamide"/>
    <property type="evidence" value="ECO:0007669"/>
    <property type="project" value="TreeGrafter"/>
</dbReference>
<proteinExistence type="predicted"/>
<dbReference type="CDD" id="cd01994">
    <property type="entry name" value="AANH_PF0828-like"/>
    <property type="match status" value="1"/>
</dbReference>
<dbReference type="GO" id="GO:0017178">
    <property type="term" value="F:diphthine-ammonia ligase activity"/>
    <property type="evidence" value="ECO:0007669"/>
    <property type="project" value="TreeGrafter"/>
</dbReference>